<keyword evidence="2" id="KW-0328">Glycosyltransferase</keyword>
<dbReference type="Gene3D" id="3.90.550.10">
    <property type="entry name" value="Spore Coat Polysaccharide Biosynthesis Protein SpsA, Chain A"/>
    <property type="match status" value="1"/>
</dbReference>
<feature type="domain" description="Glycosyltransferase 2-like" evidence="5">
    <location>
        <begin position="41"/>
        <end position="201"/>
    </location>
</feature>
<dbReference type="InterPro" id="IPR029044">
    <property type="entry name" value="Nucleotide-diphossugar_trans"/>
</dbReference>
<evidence type="ECO:0000313" key="6">
    <source>
        <dbReference type="EMBL" id="PWK33252.1"/>
    </source>
</evidence>
<feature type="transmembrane region" description="Helical" evidence="4">
    <location>
        <begin position="298"/>
        <end position="321"/>
    </location>
</feature>
<evidence type="ECO:0000256" key="1">
    <source>
        <dbReference type="ARBA" id="ARBA00006739"/>
    </source>
</evidence>
<dbReference type="SUPFAM" id="SSF53448">
    <property type="entry name" value="Nucleotide-diphospho-sugar transferases"/>
    <property type="match status" value="1"/>
</dbReference>
<comment type="caution">
    <text evidence="6">The sequence shown here is derived from an EMBL/GenBank/DDBJ whole genome shotgun (WGS) entry which is preliminary data.</text>
</comment>
<evidence type="ECO:0000256" key="3">
    <source>
        <dbReference type="ARBA" id="ARBA00022679"/>
    </source>
</evidence>
<dbReference type="PANTHER" id="PTHR43630:SF1">
    <property type="entry name" value="POLY-BETA-1,6-N-ACETYL-D-GLUCOSAMINE SYNTHASE"/>
    <property type="match status" value="1"/>
</dbReference>
<dbReference type="Proteomes" id="UP000245697">
    <property type="component" value="Unassembled WGS sequence"/>
</dbReference>
<sequence>MASGTRTAPRHRATGAPIQRVPGEYTRRVGVDQTRLQIAAIVPAYNEGDAIAATIASLRQQTRQPDLIVVVPNNCTDDTADAARLAGAQVMEYPGRNPDKKAGAINYALDRLEPHLGDPWNWAMLVMDADTTLSPGFLEVAEKHLIAGVGGVGGTFAGRQCRSVLGYLQRMEYHRYGKVAERLNSRAFVLTGTGTLFSYGALLDVRAQRRSGRLLPDGWSFYDTHSLTEDNELTFALQTCGYQVLSPQGMWATTDVMETVPKLVGQRERWYLGAMRNIAQYGRRMPFHMRWVYWRQQAGLLVSALIAAIYLLALTVSLVWMGGVDFAWYWTVPSLVLLAERVWSVWAMGWRARLYAALFVPEQLYTLLLTFIYSKALASFVRGKKGSWSAT</sequence>
<protein>
    <submittedName>
        <fullName evidence="6">Cellulose synthase/poly-beta-1,6-N-acetylglucosamine synthase-like glycosyltransferase</fullName>
    </submittedName>
</protein>
<keyword evidence="4" id="KW-0472">Membrane</keyword>
<dbReference type="Pfam" id="PF00535">
    <property type="entry name" value="Glycos_transf_2"/>
    <property type="match status" value="1"/>
</dbReference>
<dbReference type="GO" id="GO:0016757">
    <property type="term" value="F:glycosyltransferase activity"/>
    <property type="evidence" value="ECO:0007669"/>
    <property type="project" value="UniProtKB-KW"/>
</dbReference>
<dbReference type="EMBL" id="QGGR01000028">
    <property type="protein sequence ID" value="PWK33252.1"/>
    <property type="molecule type" value="Genomic_DNA"/>
</dbReference>
<evidence type="ECO:0000256" key="4">
    <source>
        <dbReference type="SAM" id="Phobius"/>
    </source>
</evidence>
<dbReference type="PANTHER" id="PTHR43630">
    <property type="entry name" value="POLY-BETA-1,6-N-ACETYL-D-GLUCOSAMINE SYNTHASE"/>
    <property type="match status" value="1"/>
</dbReference>
<evidence type="ECO:0000313" key="7">
    <source>
        <dbReference type="Proteomes" id="UP000245697"/>
    </source>
</evidence>
<proteinExistence type="inferred from homology"/>
<name>A0A316ELA0_9ACTN</name>
<evidence type="ECO:0000256" key="2">
    <source>
        <dbReference type="ARBA" id="ARBA00022676"/>
    </source>
</evidence>
<keyword evidence="3 6" id="KW-0808">Transferase</keyword>
<keyword evidence="4" id="KW-1133">Transmembrane helix</keyword>
<evidence type="ECO:0000259" key="5">
    <source>
        <dbReference type="Pfam" id="PF00535"/>
    </source>
</evidence>
<dbReference type="InterPro" id="IPR001173">
    <property type="entry name" value="Glyco_trans_2-like"/>
</dbReference>
<keyword evidence="7" id="KW-1185">Reference proteome</keyword>
<feature type="transmembrane region" description="Helical" evidence="4">
    <location>
        <begin position="327"/>
        <end position="347"/>
    </location>
</feature>
<organism evidence="6 7">
    <name type="scientific">Actinoplanes xinjiangensis</name>
    <dbReference type="NCBI Taxonomy" id="512350"/>
    <lineage>
        <taxon>Bacteria</taxon>
        <taxon>Bacillati</taxon>
        <taxon>Actinomycetota</taxon>
        <taxon>Actinomycetes</taxon>
        <taxon>Micromonosporales</taxon>
        <taxon>Micromonosporaceae</taxon>
        <taxon>Actinoplanes</taxon>
    </lineage>
</organism>
<reference evidence="6 7" key="1">
    <citation type="submission" date="2018-05" db="EMBL/GenBank/DDBJ databases">
        <title>Genomic Encyclopedia of Archaeal and Bacterial Type Strains, Phase II (KMG-II): from individual species to whole genera.</title>
        <authorList>
            <person name="Goeker M."/>
        </authorList>
    </citation>
    <scope>NUCLEOTIDE SEQUENCE [LARGE SCALE GENOMIC DNA]</scope>
    <source>
        <strain evidence="6 7">DSM 45184</strain>
    </source>
</reference>
<comment type="similarity">
    <text evidence="1">Belongs to the glycosyltransferase 2 family.</text>
</comment>
<dbReference type="CDD" id="cd06423">
    <property type="entry name" value="CESA_like"/>
    <property type="match status" value="1"/>
</dbReference>
<keyword evidence="4" id="KW-0812">Transmembrane</keyword>
<feature type="transmembrane region" description="Helical" evidence="4">
    <location>
        <begin position="354"/>
        <end position="373"/>
    </location>
</feature>
<accession>A0A316ELA0</accession>
<dbReference type="AlphaFoldDB" id="A0A316ELA0"/>
<gene>
    <name evidence="6" type="ORF">BC793_12842</name>
</gene>